<dbReference type="InterPro" id="IPR038318">
    <property type="entry name" value="KdpD_sf"/>
</dbReference>
<keyword evidence="3" id="KW-0808">Transferase</keyword>
<feature type="transmembrane region" description="Helical" evidence="12">
    <location>
        <begin position="26"/>
        <end position="46"/>
    </location>
</feature>
<dbReference type="GO" id="GO:0005524">
    <property type="term" value="F:ATP binding"/>
    <property type="evidence" value="ECO:0007669"/>
    <property type="project" value="UniProtKB-KW"/>
</dbReference>
<accession>A0A8J3HXG2</accession>
<dbReference type="Pfam" id="PF02518">
    <property type="entry name" value="HATPase_c"/>
    <property type="match status" value="1"/>
</dbReference>
<keyword evidence="4 12" id="KW-0812">Transmembrane</keyword>
<dbReference type="GO" id="GO:0046983">
    <property type="term" value="F:protein dimerization activity"/>
    <property type="evidence" value="ECO:0007669"/>
    <property type="project" value="InterPro"/>
</dbReference>
<dbReference type="InterPro" id="IPR036890">
    <property type="entry name" value="HATPase_C_sf"/>
</dbReference>
<dbReference type="InterPro" id="IPR025201">
    <property type="entry name" value="KdpD_TM"/>
</dbReference>
<evidence type="ECO:0000256" key="8">
    <source>
        <dbReference type="ARBA" id="ARBA00022989"/>
    </source>
</evidence>
<reference evidence="14" key="1">
    <citation type="submission" date="2020-10" db="EMBL/GenBank/DDBJ databases">
        <title>Taxonomic study of unclassified bacteria belonging to the class Ktedonobacteria.</title>
        <authorList>
            <person name="Yabe S."/>
            <person name="Wang C.M."/>
            <person name="Zheng Y."/>
            <person name="Sakai Y."/>
            <person name="Cavaletti L."/>
            <person name="Monciardini P."/>
            <person name="Donadio S."/>
        </authorList>
    </citation>
    <scope>NUCLEOTIDE SEQUENCE</scope>
    <source>
        <strain evidence="14">SOSP1-1</strain>
    </source>
</reference>
<keyword evidence="5" id="KW-0547">Nucleotide-binding</keyword>
<evidence type="ECO:0000256" key="6">
    <source>
        <dbReference type="ARBA" id="ARBA00022777"/>
    </source>
</evidence>
<dbReference type="InterPro" id="IPR003594">
    <property type="entry name" value="HATPase_dom"/>
</dbReference>
<feature type="domain" description="Histidine kinase" evidence="13">
    <location>
        <begin position="154"/>
        <end position="348"/>
    </location>
</feature>
<evidence type="ECO:0000256" key="9">
    <source>
        <dbReference type="ARBA" id="ARBA00023012"/>
    </source>
</evidence>
<comment type="caution">
    <text evidence="14">The sequence shown here is derived from an EMBL/GenBank/DDBJ whole genome shotgun (WGS) entry which is preliminary data.</text>
</comment>
<evidence type="ECO:0000256" key="4">
    <source>
        <dbReference type="ARBA" id="ARBA00022692"/>
    </source>
</evidence>
<organism evidence="14 15">
    <name type="scientific">Ktedonospora formicarum</name>
    <dbReference type="NCBI Taxonomy" id="2778364"/>
    <lineage>
        <taxon>Bacteria</taxon>
        <taxon>Bacillati</taxon>
        <taxon>Chloroflexota</taxon>
        <taxon>Ktedonobacteria</taxon>
        <taxon>Ktedonobacterales</taxon>
        <taxon>Ktedonobacteraceae</taxon>
        <taxon>Ktedonospora</taxon>
    </lineage>
</organism>
<feature type="coiled-coil region" evidence="11">
    <location>
        <begin position="126"/>
        <end position="153"/>
    </location>
</feature>
<dbReference type="Gene3D" id="1.20.120.620">
    <property type="entry name" value="Backbone structure of the membrane domain of e. Coli histidine kinase receptor kdpd"/>
    <property type="match status" value="1"/>
</dbReference>
<dbReference type="Pfam" id="PF13493">
    <property type="entry name" value="DUF4118"/>
    <property type="match status" value="1"/>
</dbReference>
<keyword evidence="11" id="KW-0175">Coiled coil</keyword>
<keyword evidence="2" id="KW-0597">Phosphoprotein</keyword>
<keyword evidence="15" id="KW-1185">Reference proteome</keyword>
<evidence type="ECO:0000259" key="13">
    <source>
        <dbReference type="PROSITE" id="PS50109"/>
    </source>
</evidence>
<evidence type="ECO:0000256" key="1">
    <source>
        <dbReference type="ARBA" id="ARBA00004141"/>
    </source>
</evidence>
<dbReference type="InterPro" id="IPR005467">
    <property type="entry name" value="His_kinase_dom"/>
</dbReference>
<keyword evidence="6" id="KW-0418">Kinase</keyword>
<comment type="subcellular location">
    <subcellularLocation>
        <location evidence="1">Membrane</location>
        <topology evidence="1">Multi-pass membrane protein</topology>
    </subcellularLocation>
</comment>
<feature type="transmembrane region" description="Helical" evidence="12">
    <location>
        <begin position="103"/>
        <end position="122"/>
    </location>
</feature>
<dbReference type="Proteomes" id="UP000612362">
    <property type="component" value="Unassembled WGS sequence"/>
</dbReference>
<dbReference type="AlphaFoldDB" id="A0A8J3HXG2"/>
<feature type="transmembrane region" description="Helical" evidence="12">
    <location>
        <begin position="77"/>
        <end position="97"/>
    </location>
</feature>
<dbReference type="Pfam" id="PF07730">
    <property type="entry name" value="HisKA_3"/>
    <property type="match status" value="1"/>
</dbReference>
<proteinExistence type="predicted"/>
<dbReference type="Gene3D" id="3.30.565.10">
    <property type="entry name" value="Histidine kinase-like ATPase, C-terminal domain"/>
    <property type="match status" value="1"/>
</dbReference>
<dbReference type="CDD" id="cd16917">
    <property type="entry name" value="HATPase_UhpB-NarQ-NarX-like"/>
    <property type="match status" value="1"/>
</dbReference>
<dbReference type="SUPFAM" id="SSF55874">
    <property type="entry name" value="ATPase domain of HSP90 chaperone/DNA topoisomerase II/histidine kinase"/>
    <property type="match status" value="1"/>
</dbReference>
<protein>
    <recommendedName>
        <fullName evidence="13">Histidine kinase domain-containing protein</fullName>
    </recommendedName>
</protein>
<dbReference type="PANTHER" id="PTHR24421">
    <property type="entry name" value="NITRATE/NITRITE SENSOR PROTEIN NARX-RELATED"/>
    <property type="match status" value="1"/>
</dbReference>
<dbReference type="InterPro" id="IPR050482">
    <property type="entry name" value="Sensor_HK_TwoCompSys"/>
</dbReference>
<evidence type="ECO:0000313" key="14">
    <source>
        <dbReference type="EMBL" id="GHO42442.1"/>
    </source>
</evidence>
<dbReference type="PANTHER" id="PTHR24421:SF61">
    <property type="entry name" value="OXYGEN SENSOR HISTIDINE KINASE NREB"/>
    <property type="match status" value="1"/>
</dbReference>
<keyword evidence="7" id="KW-0067">ATP-binding</keyword>
<dbReference type="GO" id="GO:0000155">
    <property type="term" value="F:phosphorelay sensor kinase activity"/>
    <property type="evidence" value="ECO:0007669"/>
    <property type="project" value="InterPro"/>
</dbReference>
<feature type="transmembrane region" description="Helical" evidence="12">
    <location>
        <begin position="52"/>
        <end position="70"/>
    </location>
</feature>
<evidence type="ECO:0000256" key="12">
    <source>
        <dbReference type="SAM" id="Phobius"/>
    </source>
</evidence>
<keyword evidence="10 12" id="KW-0472">Membrane</keyword>
<keyword evidence="8 12" id="KW-1133">Transmembrane helix</keyword>
<evidence type="ECO:0000256" key="5">
    <source>
        <dbReference type="ARBA" id="ARBA00022741"/>
    </source>
</evidence>
<dbReference type="Gene3D" id="1.20.5.1930">
    <property type="match status" value="1"/>
</dbReference>
<dbReference type="SMART" id="SM00387">
    <property type="entry name" value="HATPase_c"/>
    <property type="match status" value="1"/>
</dbReference>
<sequence length="349" mass="38838">MVKYVERIAVRDGHIKPQWSRRVIDSLLALGGTALISAVIALARLYSHTPTISLLYLLIALALASTRGLYASCLMSLLSVFAFDFFFVPPVFTLAVFKTEDVLTLVVFLIASVITSQLAAALRMRAEQAHSRERELRRLYEQAQELASLQERQRLARELHDSVSQALYGISLGAHTAQEALVDDPEQATASLDYVISLTEAGLAEMRALIFELRPESLEAEGVVAALSKQIAVMRTRYRLSVEAHLDEEPDLSLEIKYTLYRIAQEALHNIVKHARAHCVTLHLAREDQEIRLLIEDDGRGFDATQKFPGHLGICSMQERAKKVGGELTLNSEPNQGTRVQVRLPLVSA</sequence>
<dbReference type="InterPro" id="IPR011712">
    <property type="entry name" value="Sig_transdc_His_kin_sub3_dim/P"/>
</dbReference>
<keyword evidence="9" id="KW-0902">Two-component regulatory system</keyword>
<evidence type="ECO:0000256" key="10">
    <source>
        <dbReference type="ARBA" id="ARBA00023136"/>
    </source>
</evidence>
<evidence type="ECO:0000256" key="3">
    <source>
        <dbReference type="ARBA" id="ARBA00022679"/>
    </source>
</evidence>
<evidence type="ECO:0000256" key="2">
    <source>
        <dbReference type="ARBA" id="ARBA00022553"/>
    </source>
</evidence>
<dbReference type="EMBL" id="BNJF01000001">
    <property type="protein sequence ID" value="GHO42442.1"/>
    <property type="molecule type" value="Genomic_DNA"/>
</dbReference>
<dbReference type="GO" id="GO:0016020">
    <property type="term" value="C:membrane"/>
    <property type="evidence" value="ECO:0007669"/>
    <property type="project" value="UniProtKB-SubCell"/>
</dbReference>
<evidence type="ECO:0000256" key="11">
    <source>
        <dbReference type="SAM" id="Coils"/>
    </source>
</evidence>
<evidence type="ECO:0000256" key="7">
    <source>
        <dbReference type="ARBA" id="ARBA00022840"/>
    </source>
</evidence>
<dbReference type="PROSITE" id="PS50109">
    <property type="entry name" value="HIS_KIN"/>
    <property type="match status" value="1"/>
</dbReference>
<dbReference type="RefSeq" id="WP_220191982.1">
    <property type="nucleotide sequence ID" value="NZ_BNJF01000001.1"/>
</dbReference>
<name>A0A8J3HXG2_9CHLR</name>
<gene>
    <name evidence="14" type="ORF">KSX_06050</name>
</gene>
<evidence type="ECO:0000313" key="15">
    <source>
        <dbReference type="Proteomes" id="UP000612362"/>
    </source>
</evidence>